<organism evidence="1 2">
    <name type="scientific">Cryomyces minteri</name>
    <dbReference type="NCBI Taxonomy" id="331657"/>
    <lineage>
        <taxon>Eukaryota</taxon>
        <taxon>Fungi</taxon>
        <taxon>Dikarya</taxon>
        <taxon>Ascomycota</taxon>
        <taxon>Pezizomycotina</taxon>
        <taxon>Dothideomycetes</taxon>
        <taxon>Dothideomycetes incertae sedis</taxon>
        <taxon>Cryomyces</taxon>
    </lineage>
</organism>
<accession>A0A4U0WV04</accession>
<dbReference type="STRING" id="331657.A0A4U0WV04"/>
<sequence>MAIRSIKSQQSGREQPEFVANYQCDYGKTIMGDGRGRVVGIVKSFDQWNSGMRAESISRQVKYLDGLAHLQRHMREHGCRYGFIITEIELVCVRYGGPPSPRNINGPNVPLFGFFELAAPVQMATQARKRTTDSDTSGIQMTACLALFYLHMLAKESPFPGQYGWKVDVGGAAALTRANCLERDEWIPTMLNQHEKRDAKRLRGFVWPEEPLSRKECNRTKRGSAKRG</sequence>
<name>A0A4U0WV04_9PEZI</name>
<dbReference type="Proteomes" id="UP000308768">
    <property type="component" value="Unassembled WGS sequence"/>
</dbReference>
<evidence type="ECO:0000313" key="1">
    <source>
        <dbReference type="EMBL" id="TKA66608.1"/>
    </source>
</evidence>
<evidence type="ECO:0000313" key="2">
    <source>
        <dbReference type="Proteomes" id="UP000308768"/>
    </source>
</evidence>
<reference evidence="1 2" key="1">
    <citation type="submission" date="2017-03" db="EMBL/GenBank/DDBJ databases">
        <title>Genomes of endolithic fungi from Antarctica.</title>
        <authorList>
            <person name="Coleine C."/>
            <person name="Masonjones S."/>
            <person name="Stajich J.E."/>
        </authorList>
    </citation>
    <scope>NUCLEOTIDE SEQUENCE [LARGE SCALE GENOMIC DNA]</scope>
    <source>
        <strain evidence="1 2">CCFEE 5187</strain>
    </source>
</reference>
<gene>
    <name evidence="1" type="ORF">B0A49_06030</name>
</gene>
<dbReference type="OrthoDB" id="5300765at2759"/>
<dbReference type="AlphaFoldDB" id="A0A4U0WV04"/>
<keyword evidence="2" id="KW-1185">Reference proteome</keyword>
<dbReference type="EMBL" id="NAJN01000999">
    <property type="protein sequence ID" value="TKA66608.1"/>
    <property type="molecule type" value="Genomic_DNA"/>
</dbReference>
<comment type="caution">
    <text evidence="1">The sequence shown here is derived from an EMBL/GenBank/DDBJ whole genome shotgun (WGS) entry which is preliminary data.</text>
</comment>
<proteinExistence type="predicted"/>
<protein>
    <submittedName>
        <fullName evidence="1">Uncharacterized protein</fullName>
    </submittedName>
</protein>